<keyword evidence="5" id="KW-0812">Transmembrane</keyword>
<protein>
    <submittedName>
        <fullName evidence="6">DNA recombination protein RmuC</fullName>
    </submittedName>
</protein>
<accession>A0A9D1SVX3</accession>
<dbReference type="AlphaFoldDB" id="A0A9D1SVX3"/>
<reference evidence="6" key="2">
    <citation type="journal article" date="2021" name="PeerJ">
        <title>Extensive microbial diversity within the chicken gut microbiome revealed by metagenomics and culture.</title>
        <authorList>
            <person name="Gilroy R."/>
            <person name="Ravi A."/>
            <person name="Getino M."/>
            <person name="Pursley I."/>
            <person name="Horton D.L."/>
            <person name="Alikhan N.F."/>
            <person name="Baker D."/>
            <person name="Gharbi K."/>
            <person name="Hall N."/>
            <person name="Watson M."/>
            <person name="Adriaenssens E.M."/>
            <person name="Foster-Nyarko E."/>
            <person name="Jarju S."/>
            <person name="Secka A."/>
            <person name="Antonio M."/>
            <person name="Oren A."/>
            <person name="Chaudhuri R.R."/>
            <person name="La Ragione R."/>
            <person name="Hildebrand F."/>
            <person name="Pallen M.J."/>
        </authorList>
    </citation>
    <scope>NUCLEOTIDE SEQUENCE</scope>
    <source>
        <strain evidence="6">ChiSjej4B22-8349</strain>
    </source>
</reference>
<comment type="function">
    <text evidence="1">Involved in DNA recombination.</text>
</comment>
<keyword evidence="5" id="KW-0472">Membrane</keyword>
<name>A0A9D1SVX3_9FIRM</name>
<organism evidence="6 7">
    <name type="scientific">Candidatus Allocopromorpha excrementipullorum</name>
    <dbReference type="NCBI Taxonomy" id="2840743"/>
    <lineage>
        <taxon>Bacteria</taxon>
        <taxon>Bacillati</taxon>
        <taxon>Bacillota</taxon>
        <taxon>Clostridia</taxon>
        <taxon>Eubacteriales</taxon>
        <taxon>Eubacteriaceae</taxon>
        <taxon>Eubacteriaceae incertae sedis</taxon>
        <taxon>Candidatus Allocopromorpha</taxon>
    </lineage>
</organism>
<dbReference type="InterPro" id="IPR003798">
    <property type="entry name" value="DNA_recombination_RmuC"/>
</dbReference>
<feature type="transmembrane region" description="Helical" evidence="5">
    <location>
        <begin position="6"/>
        <end position="29"/>
    </location>
</feature>
<gene>
    <name evidence="6" type="primary">rmuC</name>
    <name evidence="6" type="ORF">IAD25_08930</name>
</gene>
<keyword evidence="3" id="KW-0175">Coiled coil</keyword>
<evidence type="ECO:0000256" key="3">
    <source>
        <dbReference type="ARBA" id="ARBA00023054"/>
    </source>
</evidence>
<dbReference type="Pfam" id="PF02646">
    <property type="entry name" value="RmuC"/>
    <property type="match status" value="1"/>
</dbReference>
<evidence type="ECO:0000256" key="2">
    <source>
        <dbReference type="ARBA" id="ARBA00009840"/>
    </source>
</evidence>
<sequence length="425" mass="47566">MGMDNLSVILLGLFTAVIVLMVLVIVILLKVWRGGSIGQEAQLRRDIREEMSRSRRETGENIQGSVKRLGEMISQNQRESADMQSRRLAELGRQLADTSMSIEQRLENIRISMENKVTAMTEENNRQLTEMRNTVDEKLQKTLEDRIGRSFRQVSERLEQVTRGLGEMQNLAAGVGDLKKVLSNVKTRGILGEIQLGAILEQILAPGQYEENVAVKGGSERVEFAVKFPGEGDAPVYLPIDSKFPADAYMNLQTAYDTGDRQLMKAATDNLRNAVLKAARDIRTKYIAPPRTTEFAIMFLPFEGLYAEVLRLGLVDTLQRDYRINIAGPTTMSAMLNSFQMGFRSIALQKQSGQVWDTLAKVRNEFDKFGDVLIKTQSRMEQTQRDLEALVGVRTRGIQRALKDVSSSGEAGELSGVSDEQRGIK</sequence>
<dbReference type="GO" id="GO:0006310">
    <property type="term" value="P:DNA recombination"/>
    <property type="evidence" value="ECO:0007669"/>
    <property type="project" value="UniProtKB-KW"/>
</dbReference>
<evidence type="ECO:0000313" key="6">
    <source>
        <dbReference type="EMBL" id="HIU96807.1"/>
    </source>
</evidence>
<comment type="caution">
    <text evidence="6">The sequence shown here is derived from an EMBL/GenBank/DDBJ whole genome shotgun (WGS) entry which is preliminary data.</text>
</comment>
<dbReference type="PANTHER" id="PTHR30563:SF0">
    <property type="entry name" value="DNA RECOMBINATION PROTEIN RMUC"/>
    <property type="match status" value="1"/>
</dbReference>
<reference evidence="6" key="1">
    <citation type="submission" date="2020-10" db="EMBL/GenBank/DDBJ databases">
        <authorList>
            <person name="Gilroy R."/>
        </authorList>
    </citation>
    <scope>NUCLEOTIDE SEQUENCE</scope>
    <source>
        <strain evidence="6">ChiSjej4B22-8349</strain>
    </source>
</reference>
<keyword evidence="4" id="KW-0233">DNA recombination</keyword>
<evidence type="ECO:0000313" key="7">
    <source>
        <dbReference type="Proteomes" id="UP000824130"/>
    </source>
</evidence>
<dbReference type="Proteomes" id="UP000824130">
    <property type="component" value="Unassembled WGS sequence"/>
</dbReference>
<evidence type="ECO:0000256" key="1">
    <source>
        <dbReference type="ARBA" id="ARBA00003416"/>
    </source>
</evidence>
<proteinExistence type="inferred from homology"/>
<dbReference type="PANTHER" id="PTHR30563">
    <property type="entry name" value="DNA RECOMBINATION PROTEIN RMUC"/>
    <property type="match status" value="1"/>
</dbReference>
<keyword evidence="5" id="KW-1133">Transmembrane helix</keyword>
<dbReference type="EMBL" id="DVOB01000191">
    <property type="protein sequence ID" value="HIU96807.1"/>
    <property type="molecule type" value="Genomic_DNA"/>
</dbReference>
<evidence type="ECO:0000256" key="4">
    <source>
        <dbReference type="ARBA" id="ARBA00023172"/>
    </source>
</evidence>
<comment type="similarity">
    <text evidence="2">Belongs to the RmuC family.</text>
</comment>
<evidence type="ECO:0000256" key="5">
    <source>
        <dbReference type="SAM" id="Phobius"/>
    </source>
</evidence>